<keyword evidence="4" id="KW-0479">Metal-binding</keyword>
<feature type="domain" description="Radical SAM core" evidence="7">
    <location>
        <begin position="126"/>
        <end position="370"/>
    </location>
</feature>
<evidence type="ECO:0000259" key="7">
    <source>
        <dbReference type="PROSITE" id="PS51918"/>
    </source>
</evidence>
<evidence type="ECO:0000256" key="2">
    <source>
        <dbReference type="ARBA" id="ARBA00022485"/>
    </source>
</evidence>
<dbReference type="NCBIfam" id="TIGR04085">
    <property type="entry name" value="rSAM_more_4Fe4S"/>
    <property type="match status" value="1"/>
</dbReference>
<evidence type="ECO:0000313" key="9">
    <source>
        <dbReference type="Proteomes" id="UP000178495"/>
    </source>
</evidence>
<keyword evidence="5" id="KW-0408">Iron</keyword>
<dbReference type="SFLD" id="SFLDG01384">
    <property type="entry name" value="thioether_bond_formation_requi"/>
    <property type="match status" value="1"/>
</dbReference>
<dbReference type="SMART" id="SM00729">
    <property type="entry name" value="Elp3"/>
    <property type="match status" value="1"/>
</dbReference>
<dbReference type="InterPro" id="IPR023885">
    <property type="entry name" value="4Fe4S-binding_SPASM_dom"/>
</dbReference>
<dbReference type="InterPro" id="IPR007197">
    <property type="entry name" value="rSAM"/>
</dbReference>
<dbReference type="InterPro" id="IPR058240">
    <property type="entry name" value="rSAM_sf"/>
</dbReference>
<dbReference type="PANTHER" id="PTHR43273:SF8">
    <property type="entry name" value="RADICAL SAM DOMAIN PROTEIN"/>
    <property type="match status" value="1"/>
</dbReference>
<dbReference type="InterPro" id="IPR023867">
    <property type="entry name" value="Sulphatase_maturase_rSAM"/>
</dbReference>
<accession>A0A1G2CIB5</accession>
<evidence type="ECO:0000256" key="6">
    <source>
        <dbReference type="ARBA" id="ARBA00023014"/>
    </source>
</evidence>
<gene>
    <name evidence="8" type="ORF">A3A43_00540</name>
</gene>
<dbReference type="CDD" id="cd01335">
    <property type="entry name" value="Radical_SAM"/>
    <property type="match status" value="1"/>
</dbReference>
<dbReference type="SFLD" id="SFLDG01067">
    <property type="entry name" value="SPASM/twitch_domain_containing"/>
    <property type="match status" value="1"/>
</dbReference>
<dbReference type="PROSITE" id="PS51918">
    <property type="entry name" value="RADICAL_SAM"/>
    <property type="match status" value="1"/>
</dbReference>
<keyword evidence="6" id="KW-0411">Iron-sulfur</keyword>
<dbReference type="Pfam" id="PF04055">
    <property type="entry name" value="Radical_SAM"/>
    <property type="match status" value="1"/>
</dbReference>
<evidence type="ECO:0000256" key="5">
    <source>
        <dbReference type="ARBA" id="ARBA00023004"/>
    </source>
</evidence>
<dbReference type="GO" id="GO:0046872">
    <property type="term" value="F:metal ion binding"/>
    <property type="evidence" value="ECO:0007669"/>
    <property type="project" value="UniProtKB-KW"/>
</dbReference>
<dbReference type="SUPFAM" id="SSF102114">
    <property type="entry name" value="Radical SAM enzymes"/>
    <property type="match status" value="1"/>
</dbReference>
<dbReference type="PROSITE" id="PS01305">
    <property type="entry name" value="MOAA_NIFB_PQQE"/>
    <property type="match status" value="1"/>
</dbReference>
<evidence type="ECO:0000313" key="8">
    <source>
        <dbReference type="EMBL" id="OGZ01115.1"/>
    </source>
</evidence>
<sequence length="495" mass="55706">MLLHKLHKVLKQQRRGGEGTEHSFSPPPPLWRRVMRHERIRISRWTHRFERNGVTAILNSISLGLVFVSSETAQLLFDYLRTPAPMDQASAYLGADLIDALTKEGVIVAEELDDEVYLSDFREKLLRESTVELMYLLVTDHCNLRCTYCFEEAPAMDKPFAPVHMSEEVASRAVSLFGQMAKRYGSPDKKKTIHLYGGEPLMNKTVVRASVLQIRDFGKRGILPDNCEIAIVTNGMFLDDATVKFFVENGVTVGLSLDGPGWMNNAYRLPKRDGVDVFREVKKSLGLLKDNGAKIGLSVALTPLAIEHFPELLDFLLGEMGGVDGVSLNLLHYNRNVVPPPDYYVRAAQCQLAAFERFRELGIYEERVMRKAKAFIDRRPLYADCGVIGNQLVIAPDGRIGVCQDFVKPRTYFQGNVLDPDPDPVADGLFRDWRRRSPFFMEQCFGCEAIGICGGGCPASAELKTGSRWNLDERACPHSKLTLEWLVWETCAKLS</sequence>
<dbReference type="AlphaFoldDB" id="A0A1G2CIB5"/>
<comment type="cofactor">
    <cofactor evidence="1">
        <name>[4Fe-4S] cluster</name>
        <dbReference type="ChEBI" id="CHEBI:49883"/>
    </cofactor>
</comment>
<protein>
    <recommendedName>
        <fullName evidence="7">Radical SAM core domain-containing protein</fullName>
    </recommendedName>
</protein>
<dbReference type="GO" id="GO:0051539">
    <property type="term" value="F:4 iron, 4 sulfur cluster binding"/>
    <property type="evidence" value="ECO:0007669"/>
    <property type="project" value="UniProtKB-KW"/>
</dbReference>
<dbReference type="GO" id="GO:0016491">
    <property type="term" value="F:oxidoreductase activity"/>
    <property type="evidence" value="ECO:0007669"/>
    <property type="project" value="InterPro"/>
</dbReference>
<keyword evidence="2" id="KW-0004">4Fe-4S</keyword>
<dbReference type="SFLD" id="SFLDG01386">
    <property type="entry name" value="main_SPASM_domain-containing"/>
    <property type="match status" value="1"/>
</dbReference>
<name>A0A1G2CIB5_9BACT</name>
<organism evidence="8 9">
    <name type="scientific">Candidatus Liptonbacteria bacterium RIFCSPLOWO2_01_FULL_56_20</name>
    <dbReference type="NCBI Taxonomy" id="1798652"/>
    <lineage>
        <taxon>Bacteria</taxon>
        <taxon>Candidatus Liptoniibacteriota</taxon>
    </lineage>
</organism>
<evidence type="ECO:0000256" key="1">
    <source>
        <dbReference type="ARBA" id="ARBA00001966"/>
    </source>
</evidence>
<evidence type="ECO:0000256" key="4">
    <source>
        <dbReference type="ARBA" id="ARBA00022723"/>
    </source>
</evidence>
<dbReference type="Gene3D" id="3.20.20.70">
    <property type="entry name" value="Aldolase class I"/>
    <property type="match status" value="1"/>
</dbReference>
<dbReference type="Proteomes" id="UP000178495">
    <property type="component" value="Unassembled WGS sequence"/>
</dbReference>
<comment type="caution">
    <text evidence="8">The sequence shown here is derived from an EMBL/GenBank/DDBJ whole genome shotgun (WGS) entry which is preliminary data.</text>
</comment>
<proteinExistence type="predicted"/>
<dbReference type="STRING" id="1798652.A3A43_00540"/>
<dbReference type="PANTHER" id="PTHR43273">
    <property type="entry name" value="ANAEROBIC SULFATASE-MATURATING ENZYME HOMOLOG ASLB-RELATED"/>
    <property type="match status" value="1"/>
</dbReference>
<keyword evidence="3" id="KW-0949">S-adenosyl-L-methionine</keyword>
<dbReference type="SFLD" id="SFLDS00029">
    <property type="entry name" value="Radical_SAM"/>
    <property type="match status" value="1"/>
</dbReference>
<reference evidence="8 9" key="1">
    <citation type="journal article" date="2016" name="Nat. Commun.">
        <title>Thousands of microbial genomes shed light on interconnected biogeochemical processes in an aquifer system.</title>
        <authorList>
            <person name="Anantharaman K."/>
            <person name="Brown C.T."/>
            <person name="Hug L.A."/>
            <person name="Sharon I."/>
            <person name="Castelle C.J."/>
            <person name="Probst A.J."/>
            <person name="Thomas B.C."/>
            <person name="Singh A."/>
            <person name="Wilkins M.J."/>
            <person name="Karaoz U."/>
            <person name="Brodie E.L."/>
            <person name="Williams K.H."/>
            <person name="Hubbard S.S."/>
            <person name="Banfield J.F."/>
        </authorList>
    </citation>
    <scope>NUCLEOTIDE SEQUENCE [LARGE SCALE GENOMIC DNA]</scope>
</reference>
<dbReference type="InterPro" id="IPR000385">
    <property type="entry name" value="MoaA_NifB_PqqE_Fe-S-bd_CS"/>
</dbReference>
<evidence type="ECO:0000256" key="3">
    <source>
        <dbReference type="ARBA" id="ARBA00022691"/>
    </source>
</evidence>
<dbReference type="GO" id="GO:0032324">
    <property type="term" value="P:molybdopterin cofactor biosynthetic process"/>
    <property type="evidence" value="ECO:0007669"/>
    <property type="project" value="UniProtKB-ARBA"/>
</dbReference>
<dbReference type="InterPro" id="IPR013785">
    <property type="entry name" value="Aldolase_TIM"/>
</dbReference>
<dbReference type="InterPro" id="IPR006638">
    <property type="entry name" value="Elp3/MiaA/NifB-like_rSAM"/>
</dbReference>
<dbReference type="EMBL" id="MHLC01000021">
    <property type="protein sequence ID" value="OGZ01115.1"/>
    <property type="molecule type" value="Genomic_DNA"/>
</dbReference>